<dbReference type="GO" id="GO:0016705">
    <property type="term" value="F:oxidoreductase activity, acting on paired donors, with incorporation or reduction of molecular oxygen"/>
    <property type="evidence" value="ECO:0007669"/>
    <property type="project" value="UniProtKB-ARBA"/>
</dbReference>
<protein>
    <recommendedName>
        <fullName evidence="2">Cytochrome bc1 complex Rieske iron-sulfur subunit</fullName>
    </recommendedName>
    <alternativeName>
        <fullName evidence="8">Cytochrome bc1 reductase complex subunit QcrA</fullName>
    </alternativeName>
</protein>
<dbReference type="PROSITE" id="PS51257">
    <property type="entry name" value="PROKAR_LIPOPROTEIN"/>
    <property type="match status" value="1"/>
</dbReference>
<keyword evidence="3" id="KW-0001">2Fe-2S</keyword>
<dbReference type="AlphaFoldDB" id="A0A7H2BGT7"/>
<keyword evidence="5" id="KW-0408">Iron</keyword>
<keyword evidence="6" id="KW-0411">Iron-sulfur</keyword>
<evidence type="ECO:0000256" key="3">
    <source>
        <dbReference type="ARBA" id="ARBA00022714"/>
    </source>
</evidence>
<dbReference type="KEGG" id="rter:IDM49_07185"/>
<name>A0A7H2BGT7_9MICC</name>
<evidence type="ECO:0000256" key="4">
    <source>
        <dbReference type="ARBA" id="ARBA00022723"/>
    </source>
</evidence>
<dbReference type="Gene3D" id="2.102.10.10">
    <property type="entry name" value="Rieske [2Fe-2S] iron-sulphur domain"/>
    <property type="match status" value="1"/>
</dbReference>
<evidence type="ECO:0000256" key="5">
    <source>
        <dbReference type="ARBA" id="ARBA00023004"/>
    </source>
</evidence>
<dbReference type="Proteomes" id="UP000516404">
    <property type="component" value="Chromosome"/>
</dbReference>
<dbReference type="SUPFAM" id="SSF50022">
    <property type="entry name" value="ISP domain"/>
    <property type="match status" value="1"/>
</dbReference>
<evidence type="ECO:0000256" key="8">
    <source>
        <dbReference type="ARBA" id="ARBA00029586"/>
    </source>
</evidence>
<evidence type="ECO:0000259" key="10">
    <source>
        <dbReference type="PROSITE" id="PS51296"/>
    </source>
</evidence>
<evidence type="ECO:0000313" key="11">
    <source>
        <dbReference type="EMBL" id="QNV38883.1"/>
    </source>
</evidence>
<feature type="domain" description="Rieske" evidence="10">
    <location>
        <begin position="41"/>
        <end position="134"/>
    </location>
</feature>
<dbReference type="PANTHER" id="PTHR10134">
    <property type="entry name" value="CYTOCHROME B-C1 COMPLEX SUBUNIT RIESKE, MITOCHONDRIAL"/>
    <property type="match status" value="1"/>
</dbReference>
<evidence type="ECO:0000313" key="12">
    <source>
        <dbReference type="Proteomes" id="UP000516404"/>
    </source>
</evidence>
<evidence type="ECO:0000256" key="9">
    <source>
        <dbReference type="ARBA" id="ARBA00034078"/>
    </source>
</evidence>
<dbReference type="PROSITE" id="PS51296">
    <property type="entry name" value="RIESKE"/>
    <property type="match status" value="1"/>
</dbReference>
<evidence type="ECO:0000256" key="2">
    <source>
        <dbReference type="ARBA" id="ARBA00015816"/>
    </source>
</evidence>
<dbReference type="InterPro" id="IPR005805">
    <property type="entry name" value="Rieske_Fe-S_prot_C"/>
</dbReference>
<dbReference type="GO" id="GO:0046872">
    <property type="term" value="F:metal ion binding"/>
    <property type="evidence" value="ECO:0007669"/>
    <property type="project" value="UniProtKB-KW"/>
</dbReference>
<dbReference type="GO" id="GO:0051537">
    <property type="term" value="F:2 iron, 2 sulfur cluster binding"/>
    <property type="evidence" value="ECO:0007669"/>
    <property type="project" value="UniProtKB-KW"/>
</dbReference>
<gene>
    <name evidence="11" type="ORF">IDM49_07185</name>
</gene>
<dbReference type="CDD" id="cd03467">
    <property type="entry name" value="Rieske"/>
    <property type="match status" value="1"/>
</dbReference>
<evidence type="ECO:0000256" key="1">
    <source>
        <dbReference type="ARBA" id="ARBA00002494"/>
    </source>
</evidence>
<dbReference type="InterPro" id="IPR014349">
    <property type="entry name" value="Rieske_Fe-S_prot"/>
</dbReference>
<dbReference type="InterPro" id="IPR017941">
    <property type="entry name" value="Rieske_2Fe-2S"/>
</dbReference>
<evidence type="ECO:0000256" key="6">
    <source>
        <dbReference type="ARBA" id="ARBA00023014"/>
    </source>
</evidence>
<dbReference type="PRINTS" id="PR00162">
    <property type="entry name" value="RIESKE"/>
</dbReference>
<dbReference type="GO" id="GO:0016020">
    <property type="term" value="C:membrane"/>
    <property type="evidence" value="ECO:0007669"/>
    <property type="project" value="InterPro"/>
</dbReference>
<comment type="function">
    <text evidence="1">Iron-sulfur subunit of the cytochrome bc1 complex, an essential component of the respiratory electron transport chain required for ATP synthesis. The bc1 complex catalyzes the oxidation of menaquinol and the reduction of cytochrome c in the respiratory chain. The bc1 complex operates through a Q-cycle mechanism that couples electron transfer to generation of the proton gradient that drives ATP synthesis.</text>
</comment>
<evidence type="ECO:0000256" key="7">
    <source>
        <dbReference type="ARBA" id="ARBA00023157"/>
    </source>
</evidence>
<keyword evidence="7" id="KW-1015">Disulfide bond</keyword>
<keyword evidence="4" id="KW-0479">Metal-binding</keyword>
<sequence>MTRRVALGVTGAASAAVMSGCGSSEAGAGGNVKQPEISSPIDMAATQDVPVGGVIKANSGDVTVMISQPAEGTFKAFSSACTHQGCTVNAQNNNIVCPCHSSNFTIEDGSVTGGPAEEPLPQYPVKVDGGRIIVG</sequence>
<comment type="cofactor">
    <cofactor evidence="9">
        <name>[2Fe-2S] cluster</name>
        <dbReference type="ChEBI" id="CHEBI:190135"/>
    </cofactor>
</comment>
<dbReference type="InterPro" id="IPR036922">
    <property type="entry name" value="Rieske_2Fe-2S_sf"/>
</dbReference>
<dbReference type="Pfam" id="PF00355">
    <property type="entry name" value="Rieske"/>
    <property type="match status" value="1"/>
</dbReference>
<reference evidence="11 12" key="1">
    <citation type="submission" date="2020-09" db="EMBL/GenBank/DDBJ databases">
        <title>Investigation of environmental microbes.</title>
        <authorList>
            <person name="Ou Y."/>
            <person name="Kang Q."/>
        </authorList>
    </citation>
    <scope>NUCLEOTIDE SEQUENCE [LARGE SCALE GENOMIC DNA]</scope>
    <source>
        <strain evidence="11 12">KJZ-14</strain>
    </source>
</reference>
<proteinExistence type="predicted"/>
<keyword evidence="12" id="KW-1185">Reference proteome</keyword>
<accession>A0A7H2BGT7</accession>
<dbReference type="EMBL" id="CP061539">
    <property type="protein sequence ID" value="QNV38883.1"/>
    <property type="molecule type" value="Genomic_DNA"/>
</dbReference>
<dbReference type="GO" id="GO:0004497">
    <property type="term" value="F:monooxygenase activity"/>
    <property type="evidence" value="ECO:0007669"/>
    <property type="project" value="UniProtKB-ARBA"/>
</dbReference>
<organism evidence="11 12">
    <name type="scientific">Rothia terrae</name>
    <dbReference type="NCBI Taxonomy" id="396015"/>
    <lineage>
        <taxon>Bacteria</taxon>
        <taxon>Bacillati</taxon>
        <taxon>Actinomycetota</taxon>
        <taxon>Actinomycetes</taxon>
        <taxon>Micrococcales</taxon>
        <taxon>Micrococcaceae</taxon>
        <taxon>Rothia</taxon>
    </lineage>
</organism>